<dbReference type="InterPro" id="IPR005599">
    <property type="entry name" value="GPI_mannosylTrfase"/>
</dbReference>
<proteinExistence type="inferred from homology"/>
<evidence type="ECO:0000256" key="7">
    <source>
        <dbReference type="ARBA" id="ARBA00022989"/>
    </source>
</evidence>
<comment type="similarity">
    <text evidence="2">Belongs to the glycosyltransferase 22 family. PIGB subfamily.</text>
</comment>
<evidence type="ECO:0000256" key="5">
    <source>
        <dbReference type="ARBA" id="ARBA00022692"/>
    </source>
</evidence>
<dbReference type="GO" id="GO:0005789">
    <property type="term" value="C:endoplasmic reticulum membrane"/>
    <property type="evidence" value="ECO:0007669"/>
    <property type="project" value="UniProtKB-SubCell"/>
</dbReference>
<evidence type="ECO:0000256" key="10">
    <source>
        <dbReference type="RuleBase" id="RU363075"/>
    </source>
</evidence>
<keyword evidence="4 12" id="KW-0808">Transferase</keyword>
<comment type="subcellular location">
    <subcellularLocation>
        <location evidence="1 10">Endoplasmic reticulum membrane</location>
        <topology evidence="1 10">Multi-pass membrane protein</topology>
    </subcellularLocation>
</comment>
<dbReference type="GO" id="GO:0006506">
    <property type="term" value="P:GPI anchor biosynthetic process"/>
    <property type="evidence" value="ECO:0007669"/>
    <property type="project" value="TreeGrafter"/>
</dbReference>
<organism evidence="12 13">
    <name type="scientific">Syncephalis pseudoplumigaleata</name>
    <dbReference type="NCBI Taxonomy" id="1712513"/>
    <lineage>
        <taxon>Eukaryota</taxon>
        <taxon>Fungi</taxon>
        <taxon>Fungi incertae sedis</taxon>
        <taxon>Zoopagomycota</taxon>
        <taxon>Zoopagomycotina</taxon>
        <taxon>Zoopagomycetes</taxon>
        <taxon>Zoopagales</taxon>
        <taxon>Piptocephalidaceae</taxon>
        <taxon>Syncephalis</taxon>
    </lineage>
</organism>
<feature type="transmembrane region" description="Helical" evidence="10">
    <location>
        <begin position="265"/>
        <end position="285"/>
    </location>
</feature>
<evidence type="ECO:0000256" key="11">
    <source>
        <dbReference type="SAM" id="SignalP"/>
    </source>
</evidence>
<protein>
    <recommendedName>
        <fullName evidence="10">Mannosyltransferase</fullName>
        <ecNumber evidence="10">2.4.1.-</ecNumber>
    </recommendedName>
</protein>
<evidence type="ECO:0000256" key="1">
    <source>
        <dbReference type="ARBA" id="ARBA00004477"/>
    </source>
</evidence>
<feature type="transmembrane region" description="Helical" evidence="10">
    <location>
        <begin position="297"/>
        <end position="318"/>
    </location>
</feature>
<gene>
    <name evidence="12" type="ORF">SYNPS1DRAFT_30999</name>
</gene>
<feature type="signal peptide" evidence="11">
    <location>
        <begin position="1"/>
        <end position="20"/>
    </location>
</feature>
<evidence type="ECO:0000256" key="8">
    <source>
        <dbReference type="ARBA" id="ARBA00023136"/>
    </source>
</evidence>
<evidence type="ECO:0000256" key="4">
    <source>
        <dbReference type="ARBA" id="ARBA00022679"/>
    </source>
</evidence>
<keyword evidence="13" id="KW-1185">Reference proteome</keyword>
<comment type="function">
    <text evidence="9">Mannosyltransferase involved in glycosylphosphatidylinositol-anchor biosynthesis. Transfers the third mannose to Man2-GlcN-acyl-PI during GPI precursor assembly.</text>
</comment>
<dbReference type="PANTHER" id="PTHR22760">
    <property type="entry name" value="GLYCOSYLTRANSFERASE"/>
    <property type="match status" value="1"/>
</dbReference>
<keyword evidence="8 10" id="KW-0472">Membrane</keyword>
<reference evidence="13" key="1">
    <citation type="journal article" date="2018" name="Nat. Microbiol.">
        <title>Leveraging single-cell genomics to expand the fungal tree of life.</title>
        <authorList>
            <person name="Ahrendt S.R."/>
            <person name="Quandt C.A."/>
            <person name="Ciobanu D."/>
            <person name="Clum A."/>
            <person name="Salamov A."/>
            <person name="Andreopoulos B."/>
            <person name="Cheng J.F."/>
            <person name="Woyke T."/>
            <person name="Pelin A."/>
            <person name="Henrissat B."/>
            <person name="Reynolds N.K."/>
            <person name="Benny G.L."/>
            <person name="Smith M.E."/>
            <person name="James T.Y."/>
            <person name="Grigoriev I.V."/>
        </authorList>
    </citation>
    <scope>NUCLEOTIDE SEQUENCE [LARGE SCALE GENOMIC DNA]</scope>
    <source>
        <strain evidence="13">Benny S71-1</strain>
    </source>
</reference>
<dbReference type="AlphaFoldDB" id="A0A4P9YWG6"/>
<dbReference type="Proteomes" id="UP000278143">
    <property type="component" value="Unassembled WGS sequence"/>
</dbReference>
<evidence type="ECO:0000256" key="6">
    <source>
        <dbReference type="ARBA" id="ARBA00022824"/>
    </source>
</evidence>
<feature type="chain" id="PRO_5020423750" description="Mannosyltransferase" evidence="11">
    <location>
        <begin position="21"/>
        <end position="480"/>
    </location>
</feature>
<keyword evidence="6 10" id="KW-0256">Endoplasmic reticulum</keyword>
<evidence type="ECO:0000256" key="3">
    <source>
        <dbReference type="ARBA" id="ARBA00022676"/>
    </source>
</evidence>
<evidence type="ECO:0000256" key="2">
    <source>
        <dbReference type="ARBA" id="ARBA00006065"/>
    </source>
</evidence>
<keyword evidence="3 10" id="KW-0328">Glycosyltransferase</keyword>
<keyword evidence="7 10" id="KW-1133">Transmembrane helix</keyword>
<keyword evidence="5 10" id="KW-0812">Transmembrane</keyword>
<comment type="caution">
    <text evidence="10">Lacks conserved residue(s) required for the propagation of feature annotation.</text>
</comment>
<evidence type="ECO:0000256" key="9">
    <source>
        <dbReference type="ARBA" id="ARBA00024708"/>
    </source>
</evidence>
<feature type="transmembrane region" description="Helical" evidence="10">
    <location>
        <begin position="167"/>
        <end position="183"/>
    </location>
</feature>
<dbReference type="EMBL" id="KZ991136">
    <property type="protein sequence ID" value="RKP23280.1"/>
    <property type="molecule type" value="Genomic_DNA"/>
</dbReference>
<name>A0A4P9YWG6_9FUNG</name>
<dbReference type="GO" id="GO:0000026">
    <property type="term" value="F:alpha-1,2-mannosyltransferase activity"/>
    <property type="evidence" value="ECO:0007669"/>
    <property type="project" value="TreeGrafter"/>
</dbReference>
<feature type="transmembrane region" description="Helical" evidence="10">
    <location>
        <begin position="211"/>
        <end position="231"/>
    </location>
</feature>
<keyword evidence="11" id="KW-0732">Signal</keyword>
<dbReference type="OrthoDB" id="416834at2759"/>
<dbReference type="Pfam" id="PF03901">
    <property type="entry name" value="Glyco_transf_22"/>
    <property type="match status" value="2"/>
</dbReference>
<sequence>MKRLPRPRFWWFVLFRLVNGALTHTYGYPDEYWQAQEVAHRSVFGYGYLTWEWRERIRSILHPWCFALAYQLAVLLRLDQPALVQWMPTILQAVVAAIGDWYTVRMARQWFTAGTAQWAMWFSLLSWCHWLHAPRTLANSMEMSLSTMALYYWPWPVEFAKDAAHQMRLLAFGVMALADYYYYGEWTCVPYNFIHANVVRGVSLFYGQHPWHWYATQGVPTVLTTFLPLAIYGIRRASAVHRTAAYASIWLLGIYSMLAHKEFRFIYPIVPVGIIYAAYGAQHLWQSAAVQSSRTWRAAFIGAIVLPNLVLSLLFVSVHQRGVLDAMDWLRQQPADKLSGIGYLMPCHSTPFWSRLHRRIPMWFITCEPPTSASAMAEYKSEQDVFYADPAAFLNARLQTLDAQSLPREPASTAELDRMAERRWWPSHLLLFDALLPAVNETLGAHGYHECSRFFNSFFHDDERRIGDVLVYCTHAANDQ</sequence>
<dbReference type="EC" id="2.4.1.-" evidence="10"/>
<evidence type="ECO:0000313" key="12">
    <source>
        <dbReference type="EMBL" id="RKP23280.1"/>
    </source>
</evidence>
<accession>A0A4P9YWG6</accession>
<dbReference type="PANTHER" id="PTHR22760:SF4">
    <property type="entry name" value="GPI MANNOSYLTRANSFERASE 3"/>
    <property type="match status" value="1"/>
</dbReference>
<evidence type="ECO:0000313" key="13">
    <source>
        <dbReference type="Proteomes" id="UP000278143"/>
    </source>
</evidence>